<feature type="compositionally biased region" description="Low complexity" evidence="2">
    <location>
        <begin position="180"/>
        <end position="195"/>
    </location>
</feature>
<dbReference type="STRING" id="85681.V4T094"/>
<protein>
    <recommendedName>
        <fullName evidence="3">No apical meristem-associated C-terminal domain-containing protein</fullName>
    </recommendedName>
</protein>
<dbReference type="PANTHER" id="PTHR45125:SF51">
    <property type="entry name" value="F21J9.4-RELATED"/>
    <property type="match status" value="1"/>
</dbReference>
<gene>
    <name evidence="4" type="ORF">CICLE_v10003979mg</name>
</gene>
<feature type="non-terminal residue" evidence="4">
    <location>
        <position position="1"/>
    </location>
</feature>
<dbReference type="InterPro" id="IPR029466">
    <property type="entry name" value="NAM-associated_C"/>
</dbReference>
<name>V4T094_CITCL</name>
<dbReference type="AlphaFoldDB" id="V4T094"/>
<evidence type="ECO:0000313" key="4">
    <source>
        <dbReference type="EMBL" id="ESR44775.1"/>
    </source>
</evidence>
<accession>V4T094</accession>
<feature type="coiled-coil region" evidence="1">
    <location>
        <begin position="237"/>
        <end position="288"/>
    </location>
</feature>
<dbReference type="FunCoup" id="V4T094">
    <property type="interactions" value="50"/>
</dbReference>
<dbReference type="eggNOG" id="ENOG502S4HR">
    <property type="taxonomic scope" value="Eukaryota"/>
</dbReference>
<sequence length="314" mass="37079">FSLDFIKMDQFDHPLFSTQIPHSSQFIESSLSATLLGSISQKKRGEAFSADEDMHLVSSWLNISLDPVQGTDQTHQSFWARVWGYFHKYKNFESERDEKSLMQRWSKIQQATNKFHGCFSQIENRQQSGVNEQDKIMNAKALYKEMFKTKFTFEHCWNILRHHPKWLTDNQAKREKKKGISASSPGISSSSTAKTPINLDENDNGDTNFVDLERPLGKKSEKRKIREKNSDPLVTILEEMRVDKKEERVRKANMNEKKYLLEKEMVEIEKRKADLEELREEEKIMRMETSGMPSHLQKYYYHRQMEILEKKNKD</sequence>
<dbReference type="Pfam" id="PF14303">
    <property type="entry name" value="NAM-associated"/>
    <property type="match status" value="1"/>
</dbReference>
<feature type="domain" description="No apical meristem-associated C-terminal" evidence="3">
    <location>
        <begin position="150"/>
        <end position="307"/>
    </location>
</feature>
<dbReference type="Gramene" id="ESR44775">
    <property type="protein sequence ID" value="ESR44775"/>
    <property type="gene ID" value="CICLE_v10003979mg"/>
</dbReference>
<keyword evidence="5" id="KW-1185">Reference proteome</keyword>
<dbReference type="EMBL" id="KI536799">
    <property type="protein sequence ID" value="ESR44775.1"/>
    <property type="molecule type" value="Genomic_DNA"/>
</dbReference>
<proteinExistence type="predicted"/>
<evidence type="ECO:0000259" key="3">
    <source>
        <dbReference type="Pfam" id="PF14303"/>
    </source>
</evidence>
<reference evidence="4 5" key="1">
    <citation type="submission" date="2013-10" db="EMBL/GenBank/DDBJ databases">
        <authorList>
            <consortium name="International Citrus Genome Consortium"/>
            <person name="Jenkins J."/>
            <person name="Schmutz J."/>
            <person name="Prochnik S."/>
            <person name="Rokhsar D."/>
            <person name="Gmitter F."/>
            <person name="Ollitrault P."/>
            <person name="Machado M."/>
            <person name="Talon M."/>
            <person name="Wincker P."/>
            <person name="Jaillon O."/>
            <person name="Morgante M."/>
        </authorList>
    </citation>
    <scope>NUCLEOTIDE SEQUENCE</scope>
    <source>
        <strain evidence="5">cv. Clemenules</strain>
    </source>
</reference>
<keyword evidence="1" id="KW-0175">Coiled coil</keyword>
<evidence type="ECO:0000313" key="5">
    <source>
        <dbReference type="Proteomes" id="UP000030687"/>
    </source>
</evidence>
<feature type="region of interest" description="Disordered" evidence="2">
    <location>
        <begin position="171"/>
        <end position="225"/>
    </location>
</feature>
<dbReference type="OrthoDB" id="2507178at2759"/>
<dbReference type="PANTHER" id="PTHR45125">
    <property type="entry name" value="F21J9.4-RELATED"/>
    <property type="match status" value="1"/>
</dbReference>
<organism evidence="4 5">
    <name type="scientific">Citrus clementina</name>
    <name type="common">Clementine</name>
    <name type="synonym">Citrus deliciosa x Citrus sinensis</name>
    <dbReference type="NCBI Taxonomy" id="85681"/>
    <lineage>
        <taxon>Eukaryota</taxon>
        <taxon>Viridiplantae</taxon>
        <taxon>Streptophyta</taxon>
        <taxon>Embryophyta</taxon>
        <taxon>Tracheophyta</taxon>
        <taxon>Spermatophyta</taxon>
        <taxon>Magnoliopsida</taxon>
        <taxon>eudicotyledons</taxon>
        <taxon>Gunneridae</taxon>
        <taxon>Pentapetalae</taxon>
        <taxon>rosids</taxon>
        <taxon>malvids</taxon>
        <taxon>Sapindales</taxon>
        <taxon>Rutaceae</taxon>
        <taxon>Aurantioideae</taxon>
        <taxon>Citrus</taxon>
    </lineage>
</organism>
<dbReference type="Proteomes" id="UP000030687">
    <property type="component" value="Unassembled WGS sequence"/>
</dbReference>
<dbReference type="KEGG" id="cic:CICLE_v10003979mg"/>
<evidence type="ECO:0000256" key="2">
    <source>
        <dbReference type="SAM" id="MobiDB-lite"/>
    </source>
</evidence>
<evidence type="ECO:0000256" key="1">
    <source>
        <dbReference type="SAM" id="Coils"/>
    </source>
</evidence>
<dbReference type="InParanoid" id="V4T094"/>
<dbReference type="OMA" id="PKWKQYV"/>